<dbReference type="GO" id="GO:0008685">
    <property type="term" value="F:2-C-methyl-D-erythritol 2,4-cyclodiphosphate synthase activity"/>
    <property type="evidence" value="ECO:0007669"/>
    <property type="project" value="UniProtKB-UniRule"/>
</dbReference>
<sequence>MESNWRIGIGFDSHPFAKNRRLILGGVVIPFPKGLFGHSDADCLCHSIADAILGACGQKDIGNYFPDTDERYKDISSLKILASVVKMMKKKGYRIANIDTTLILKQPKISPYVEKMKDTLAKVLKINRNCIGIKAKTTEALGFAKLKSGIACYAVALLVKR</sequence>
<comment type="catalytic activity">
    <reaction evidence="1 2">
        <text>4-CDP-2-C-methyl-D-erythritol 2-phosphate = 2-C-methyl-D-erythritol 2,4-cyclic diphosphate + CMP</text>
        <dbReference type="Rhea" id="RHEA:23864"/>
        <dbReference type="ChEBI" id="CHEBI:57919"/>
        <dbReference type="ChEBI" id="CHEBI:58483"/>
        <dbReference type="ChEBI" id="CHEBI:60377"/>
        <dbReference type="EC" id="4.6.1.12"/>
    </reaction>
</comment>
<keyword evidence="1" id="KW-0479">Metal-binding</keyword>
<name>A0A7C6EBA9_UNCW3</name>
<reference evidence="4" key="1">
    <citation type="journal article" date="2020" name="mSystems">
        <title>Genome- and Community-Level Interaction Insights into Carbon Utilization and Element Cycling Functions of Hydrothermarchaeota in Hydrothermal Sediment.</title>
        <authorList>
            <person name="Zhou Z."/>
            <person name="Liu Y."/>
            <person name="Xu W."/>
            <person name="Pan J."/>
            <person name="Luo Z.H."/>
            <person name="Li M."/>
        </authorList>
    </citation>
    <scope>NUCLEOTIDE SEQUENCE [LARGE SCALE GENOMIC DNA]</scope>
    <source>
        <strain evidence="4">SpSt-876</strain>
    </source>
</reference>
<dbReference type="NCBIfam" id="TIGR00151">
    <property type="entry name" value="ispF"/>
    <property type="match status" value="1"/>
</dbReference>
<comment type="similarity">
    <text evidence="1 2">Belongs to the IspF family.</text>
</comment>
<dbReference type="EMBL" id="DTLI01000096">
    <property type="protein sequence ID" value="HHS51956.1"/>
    <property type="molecule type" value="Genomic_DNA"/>
</dbReference>
<comment type="caution">
    <text evidence="4">The sequence shown here is derived from an EMBL/GenBank/DDBJ whole genome shotgun (WGS) entry which is preliminary data.</text>
</comment>
<feature type="binding site" evidence="1">
    <location>
        <position position="14"/>
    </location>
    <ligand>
        <name>a divalent metal cation</name>
        <dbReference type="ChEBI" id="CHEBI:60240"/>
    </ligand>
</feature>
<evidence type="ECO:0000313" key="4">
    <source>
        <dbReference type="EMBL" id="HHS51956.1"/>
    </source>
</evidence>
<dbReference type="PANTHER" id="PTHR43181:SF1">
    <property type="entry name" value="2-C-METHYL-D-ERYTHRITOL 2,4-CYCLODIPHOSPHATE SYNTHASE, CHLOROPLASTIC"/>
    <property type="match status" value="1"/>
</dbReference>
<feature type="binding site" evidence="1">
    <location>
        <begin position="60"/>
        <end position="62"/>
    </location>
    <ligand>
        <name>4-CDP-2-C-methyl-D-erythritol 2-phosphate</name>
        <dbReference type="ChEBI" id="CHEBI:57919"/>
    </ligand>
</feature>
<proteinExistence type="inferred from homology"/>
<comment type="caution">
    <text evidence="1">Lacks conserved residue(s) required for the propagation of feature annotation.</text>
</comment>
<feature type="binding site" evidence="1">
    <location>
        <position position="46"/>
    </location>
    <ligand>
        <name>a divalent metal cation</name>
        <dbReference type="ChEBI" id="CHEBI:60240"/>
    </ligand>
</feature>
<evidence type="ECO:0000256" key="2">
    <source>
        <dbReference type="RuleBase" id="RU004395"/>
    </source>
</evidence>
<feature type="domain" description="2-C-methyl-D-erythritol 2,4-cyclodiphosphate synthase" evidence="3">
    <location>
        <begin position="6"/>
        <end position="158"/>
    </location>
</feature>
<comment type="subunit">
    <text evidence="1">Homotrimer.</text>
</comment>
<dbReference type="SUPFAM" id="SSF69765">
    <property type="entry name" value="IpsF-like"/>
    <property type="match status" value="1"/>
</dbReference>
<evidence type="ECO:0000256" key="1">
    <source>
        <dbReference type="HAMAP-Rule" id="MF_00107"/>
    </source>
</evidence>
<feature type="binding site" evidence="1">
    <location>
        <begin position="38"/>
        <end position="39"/>
    </location>
    <ligand>
        <name>4-CDP-2-C-methyl-D-erythritol 2-phosphate</name>
        <dbReference type="ChEBI" id="CHEBI:57919"/>
    </ligand>
</feature>
<comment type="function">
    <text evidence="1">Involved in the biosynthesis of isopentenyl diphosphate (IPP) and dimethylallyl diphosphate (DMAPP), two major building blocks of isoprenoid compounds. Catalyzes the conversion of 4-diphosphocytidyl-2-C-methyl-D-erythritol 2-phosphate (CDP-ME2P) to 2-C-methyl-D-erythritol 2,4-cyclodiphosphate (ME-CPP) with a corresponding release of cytidine 5-monophosphate (CMP).</text>
</comment>
<dbReference type="GO" id="GO:0016114">
    <property type="term" value="P:terpenoid biosynthetic process"/>
    <property type="evidence" value="ECO:0007669"/>
    <property type="project" value="InterPro"/>
</dbReference>
<evidence type="ECO:0000259" key="3">
    <source>
        <dbReference type="Pfam" id="PF02542"/>
    </source>
</evidence>
<dbReference type="GO" id="GO:0046872">
    <property type="term" value="F:metal ion binding"/>
    <property type="evidence" value="ECO:0007669"/>
    <property type="project" value="UniProtKB-KW"/>
</dbReference>
<dbReference type="CDD" id="cd00554">
    <property type="entry name" value="MECDP_synthase"/>
    <property type="match status" value="1"/>
</dbReference>
<keyword evidence="1 2" id="KW-0456">Lyase</keyword>
<dbReference type="HAMAP" id="MF_00107">
    <property type="entry name" value="IspF"/>
    <property type="match status" value="1"/>
</dbReference>
<gene>
    <name evidence="1" type="primary">ispF</name>
    <name evidence="4" type="ORF">ENW73_03680</name>
</gene>
<dbReference type="PANTHER" id="PTHR43181">
    <property type="entry name" value="2-C-METHYL-D-ERYTHRITOL 2,4-CYCLODIPHOSPHATE SYNTHASE, CHLOROPLASTIC"/>
    <property type="match status" value="1"/>
</dbReference>
<dbReference type="Gene3D" id="3.30.1330.50">
    <property type="entry name" value="2-C-methyl-D-erythritol 2,4-cyclodiphosphate synthase"/>
    <property type="match status" value="1"/>
</dbReference>
<protein>
    <recommendedName>
        <fullName evidence="1 2">2-C-methyl-D-erythritol 2,4-cyclodiphosphate synthase</fullName>
        <shortName evidence="1">MECDP-synthase</shortName>
        <shortName evidence="1">MECPP-synthase</shortName>
        <shortName evidence="1">MECPS</shortName>
        <ecNumber evidence="1 2">4.6.1.12</ecNumber>
    </recommendedName>
</protein>
<feature type="binding site" evidence="1">
    <location>
        <position position="143"/>
    </location>
    <ligand>
        <name>4-CDP-2-C-methyl-D-erythritol 2-phosphate</name>
        <dbReference type="ChEBI" id="CHEBI:57919"/>
    </ligand>
</feature>
<feature type="site" description="Transition state stabilizer" evidence="1">
    <location>
        <position position="137"/>
    </location>
</feature>
<organism evidence="4">
    <name type="scientific">candidate division WOR-3 bacterium</name>
    <dbReference type="NCBI Taxonomy" id="2052148"/>
    <lineage>
        <taxon>Bacteria</taxon>
        <taxon>Bacteria division WOR-3</taxon>
    </lineage>
</organism>
<feature type="binding site" evidence="1">
    <location>
        <begin position="65"/>
        <end position="69"/>
    </location>
    <ligand>
        <name>4-CDP-2-C-methyl-D-erythritol 2-phosphate</name>
        <dbReference type="ChEBI" id="CHEBI:57919"/>
    </ligand>
</feature>
<feature type="binding site" evidence="1">
    <location>
        <begin position="12"/>
        <end position="14"/>
    </location>
    <ligand>
        <name>4-CDP-2-C-methyl-D-erythritol 2-phosphate</name>
        <dbReference type="ChEBI" id="CHEBI:57919"/>
    </ligand>
</feature>
<accession>A0A7C6EBA9</accession>
<dbReference type="AlphaFoldDB" id="A0A7C6EBA9"/>
<dbReference type="EC" id="4.6.1.12" evidence="1 2"/>
<comment type="pathway">
    <text evidence="1">Isoprenoid biosynthesis; isopentenyl diphosphate biosynthesis via DXP pathway; isopentenyl diphosphate from 1-deoxy-D-xylulose 5-phosphate: step 4/6.</text>
</comment>
<dbReference type="GO" id="GO:0019288">
    <property type="term" value="P:isopentenyl diphosphate biosynthetic process, methylerythritol 4-phosphate pathway"/>
    <property type="evidence" value="ECO:0007669"/>
    <property type="project" value="UniProtKB-UniRule"/>
</dbReference>
<dbReference type="UniPathway" id="UPA00056">
    <property type="reaction ID" value="UER00095"/>
</dbReference>
<dbReference type="Pfam" id="PF02542">
    <property type="entry name" value="YgbB"/>
    <property type="match status" value="1"/>
</dbReference>
<dbReference type="InterPro" id="IPR036571">
    <property type="entry name" value="MECDP_synthase_sf"/>
</dbReference>
<comment type="cofactor">
    <cofactor evidence="1">
        <name>a divalent metal cation</name>
        <dbReference type="ChEBI" id="CHEBI:60240"/>
    </cofactor>
    <text evidence="1">Binds 1 divalent metal cation per subunit.</text>
</comment>
<keyword evidence="1 2" id="KW-0414">Isoprene biosynthesis</keyword>
<dbReference type="InterPro" id="IPR003526">
    <property type="entry name" value="MECDP_synthase"/>
</dbReference>
<feature type="site" description="Transition state stabilizer" evidence="1">
    <location>
        <position position="38"/>
    </location>
</feature>
<feature type="binding site" evidence="1">
    <location>
        <position position="12"/>
    </location>
    <ligand>
        <name>a divalent metal cation</name>
        <dbReference type="ChEBI" id="CHEBI:60240"/>
    </ligand>
</feature>